<dbReference type="InterPro" id="IPR041412">
    <property type="entry name" value="Xrn1_helical"/>
</dbReference>
<dbReference type="GO" id="GO:0005634">
    <property type="term" value="C:nucleus"/>
    <property type="evidence" value="ECO:0007669"/>
    <property type="project" value="UniProtKB-SubCell"/>
</dbReference>
<dbReference type="OrthoDB" id="372487at2759"/>
<dbReference type="GO" id="GO:0003723">
    <property type="term" value="F:RNA binding"/>
    <property type="evidence" value="ECO:0007669"/>
    <property type="project" value="TreeGrafter"/>
</dbReference>
<comment type="caution">
    <text evidence="17">The sequence shown here is derived from an EMBL/GenBank/DDBJ whole genome shotgun (WGS) entry which is preliminary data.</text>
</comment>
<evidence type="ECO:0000259" key="15">
    <source>
        <dbReference type="Pfam" id="PF03159"/>
    </source>
</evidence>
<comment type="subcellular location">
    <subcellularLocation>
        <location evidence="1">Nucleus</location>
    </subcellularLocation>
</comment>
<evidence type="ECO:0000256" key="1">
    <source>
        <dbReference type="ARBA" id="ARBA00004123"/>
    </source>
</evidence>
<dbReference type="CDD" id="cd18673">
    <property type="entry name" value="PIN_XRN1-2-like"/>
    <property type="match status" value="1"/>
</dbReference>
<evidence type="ECO:0000256" key="9">
    <source>
        <dbReference type="ARBA" id="ARBA00023015"/>
    </source>
</evidence>
<evidence type="ECO:0000313" key="18">
    <source>
        <dbReference type="Proteomes" id="UP000239649"/>
    </source>
</evidence>
<keyword evidence="6 13" id="KW-0540">Nuclease</keyword>
<keyword evidence="4" id="KW-0698">rRNA processing</keyword>
<evidence type="ECO:0000256" key="12">
    <source>
        <dbReference type="ARBA" id="ARBA00046137"/>
    </source>
</evidence>
<comment type="function">
    <text evidence="13">Possesses 5'-&gt;3' exoribonuclease activity. Acts as an endogenous post-transcriptional gene silencing (PTGS) suppressor.</text>
</comment>
<feature type="domain" description="Xrn1 helical" evidence="16">
    <location>
        <begin position="327"/>
        <end position="440"/>
    </location>
</feature>
<feature type="compositionally biased region" description="Pro residues" evidence="14">
    <location>
        <begin position="494"/>
        <end position="507"/>
    </location>
</feature>
<feature type="region of interest" description="Disordered" evidence="14">
    <location>
        <begin position="1150"/>
        <end position="1228"/>
    </location>
</feature>
<dbReference type="PANTHER" id="PTHR12341:SF41">
    <property type="entry name" value="5'-3' EXORIBONUCLEASE 2"/>
    <property type="match status" value="1"/>
</dbReference>
<keyword evidence="18" id="KW-1185">Reference proteome</keyword>
<evidence type="ECO:0000256" key="14">
    <source>
        <dbReference type="SAM" id="MobiDB-lite"/>
    </source>
</evidence>
<evidence type="ECO:0000256" key="7">
    <source>
        <dbReference type="ARBA" id="ARBA00022801"/>
    </source>
</evidence>
<evidence type="ECO:0000256" key="6">
    <source>
        <dbReference type="ARBA" id="ARBA00022722"/>
    </source>
</evidence>
<feature type="region of interest" description="Disordered" evidence="14">
    <location>
        <begin position="112"/>
        <end position="134"/>
    </location>
</feature>
<dbReference type="GO" id="GO:0006397">
    <property type="term" value="P:mRNA processing"/>
    <property type="evidence" value="ECO:0007669"/>
    <property type="project" value="UniProtKB-UniRule"/>
</dbReference>
<feature type="domain" description="Xrn1 N-terminal" evidence="15">
    <location>
        <begin position="1"/>
        <end position="253"/>
    </location>
</feature>
<dbReference type="Pfam" id="PF17846">
    <property type="entry name" value="XRN_M"/>
    <property type="match status" value="2"/>
</dbReference>
<feature type="compositionally biased region" description="Low complexity" evidence="14">
    <location>
        <begin position="531"/>
        <end position="573"/>
    </location>
</feature>
<feature type="domain" description="Xrn1 helical" evidence="16">
    <location>
        <begin position="644"/>
        <end position="991"/>
    </location>
</feature>
<dbReference type="Pfam" id="PF03159">
    <property type="entry name" value="XRN_N"/>
    <property type="match status" value="1"/>
</dbReference>
<reference evidence="17 18" key="1">
    <citation type="journal article" date="2018" name="Plant J.">
        <title>Genome sequences of Chlorella sorokiniana UTEX 1602 and Micractinium conductrix SAG 241.80: implications to maltose excretion by a green alga.</title>
        <authorList>
            <person name="Arriola M.B."/>
            <person name="Velmurugan N."/>
            <person name="Zhang Y."/>
            <person name="Plunkett M.H."/>
            <person name="Hondzo H."/>
            <person name="Barney B.M."/>
        </authorList>
    </citation>
    <scope>NUCLEOTIDE SEQUENCE [LARGE SCALE GENOMIC DNA]</scope>
    <source>
        <strain evidence="17 18">SAG 241.80</strain>
    </source>
</reference>
<sequence length="1228" mass="134727">MGVPSFYRWLANRYPKIVKDVVEDEVQVVGGVEVPVDTSLPNPNGVEYDNLYLDMNGIIHPCFHPEDRPAPTTEEEVFLTMFDYIDRLFAIVRPRKLMYMAIDGVAPRAKMNQQRSRRFRAAQEAEEREKEEEKLREEFLKQGIKLPKKDKSATFDSNVITPGTPFMHRLSIALQYYVHQRLNTDPGWRNVKIILSDANAPGEGEHKIMAYIREQRGLPGYDPNTRHCIYGLDADLIMLALATHEARFSILREVVMLPGPGQGPPKHGPDANMGFPAQMLSRNDESAEKPVEKQEVPKKPYQFLLVGVLREYLQRDLAPHAPTPFPLDKERLYDDFVFMCFFCGNDFLPHMPTLEIREGAIELLISVYKRMLPQLGHLVEGPKVHLDRVEQFIQEAGKAEEAIFARRARMLQRQKDRRKQDKMQQQRGGFNNKWGSRAPGREQADQATAVAAHLSKGARLTEALKRPTAPLTLGPVRPMEQQQPAAAAADGGPPVRPPAAAPAPPAAPASNKSAAQLLRDRIMAGAKRGAPDSGAPAAPAPTAVVPEEPAKAAADAAAAAAEVAAAAAEAGVDGAAGGPAAKRRRSPSGGAVPVKPEPDAEMKEEEEADGVKEEGGGGGGEAKPDAAALWNQLETKEGEDPADESQEVAELEAEEEAEAEQEVEELVKDAAIDPAVEAENKRLVDEFKAKMKEDMKDKADCFDEMVEHEEKIRLGEAGWRERYYEDKFGVPAGQQKEITRSLVQSFVEGLCWVMRYYYDGVASWTWYYPFHYAPFATDIKDLASLDISFDLGEPFKPFDQLMGVFPAASAHALPKGYQPLFTAKDSPILDFYPLKFKVDMNGKRFAWQGVALLPFIEEKRLLAATRAVEHTLSEEEAYRNGRRLELLYVSGSHSMTPDVYELAEATADKKDKAAAARPMDPAATEGMNGYMIPPNGEVCPAVLPTPFKGLGDDITSNSVVCCVYKLPQHHPHSVALLPGALEDEPCVTDADVPEEKPLWHEAPRRGGGFGGGGGGFRGPPQAMLGHAGHRMLQHSLHMGRGGGPQQHYAGAGVQPQYGQQPQYGFQQPQYGQPMQQQQPGYCFQPAPAMQQQQYGYQQPPMQQQQQFGGGFGAPRPGGGAKFMGGSFGGPPMGMQQQPMQPPPGAMAFAPAPIQPGFNAMPPPQQFAPPPYGQQAPPQQFGGPPAYGQPPPQQYGYGQPPPQQQQGPPPPQQGGFAQGNRFAALQRRH</sequence>
<evidence type="ECO:0000256" key="2">
    <source>
        <dbReference type="ARBA" id="ARBA00006994"/>
    </source>
</evidence>
<feature type="compositionally biased region" description="Low complexity" evidence="14">
    <location>
        <begin position="1172"/>
        <end position="1185"/>
    </location>
</feature>
<evidence type="ECO:0000256" key="13">
    <source>
        <dbReference type="PIRNR" id="PIRNR037239"/>
    </source>
</evidence>
<keyword evidence="8 13" id="KW-0269">Exonuclease</keyword>
<evidence type="ECO:0000256" key="8">
    <source>
        <dbReference type="ARBA" id="ARBA00022839"/>
    </source>
</evidence>
<accession>A0A2P6VDQ0</accession>
<dbReference type="AlphaFoldDB" id="A0A2P6VDQ0"/>
<feature type="region of interest" description="Disordered" evidence="14">
    <location>
        <begin position="1039"/>
        <end position="1119"/>
    </location>
</feature>
<dbReference type="InterPro" id="IPR027073">
    <property type="entry name" value="5_3_exoribonuclease"/>
</dbReference>
<keyword evidence="9" id="KW-0805">Transcription regulation</keyword>
<dbReference type="Gene3D" id="3.40.50.12390">
    <property type="match status" value="2"/>
</dbReference>
<feature type="compositionally biased region" description="Low complexity" evidence="14">
    <location>
        <begin position="484"/>
        <end position="493"/>
    </location>
</feature>
<dbReference type="FunFam" id="1.25.40.1050:FF:000002">
    <property type="entry name" value="5'-3' exoribonuclease"/>
    <property type="match status" value="1"/>
</dbReference>
<evidence type="ECO:0000256" key="5">
    <source>
        <dbReference type="ARBA" id="ARBA00022664"/>
    </source>
</evidence>
<dbReference type="GO" id="GO:0006364">
    <property type="term" value="P:rRNA processing"/>
    <property type="evidence" value="ECO:0007669"/>
    <property type="project" value="UniProtKB-KW"/>
</dbReference>
<gene>
    <name evidence="17" type="ORF">C2E20_4571</name>
</gene>
<feature type="compositionally biased region" description="Pro residues" evidence="14">
    <location>
        <begin position="1160"/>
        <end position="1171"/>
    </location>
</feature>
<dbReference type="Gene3D" id="1.25.40.1050">
    <property type="match status" value="1"/>
</dbReference>
<dbReference type="GO" id="GO:0004534">
    <property type="term" value="F:5'-3' RNA exonuclease activity"/>
    <property type="evidence" value="ECO:0007669"/>
    <property type="project" value="UniProtKB-UniRule"/>
</dbReference>
<feature type="compositionally biased region" description="Pro residues" evidence="14">
    <location>
        <begin position="1186"/>
        <end position="1211"/>
    </location>
</feature>
<dbReference type="FunFam" id="3.40.50.12390:FF:000003">
    <property type="entry name" value="5'-3' exoribonuclease"/>
    <property type="match status" value="1"/>
</dbReference>
<keyword evidence="3" id="KW-0806">Transcription termination</keyword>
<evidence type="ECO:0000259" key="16">
    <source>
        <dbReference type="Pfam" id="PF17846"/>
    </source>
</evidence>
<organism evidence="17 18">
    <name type="scientific">Micractinium conductrix</name>
    <dbReference type="NCBI Taxonomy" id="554055"/>
    <lineage>
        <taxon>Eukaryota</taxon>
        <taxon>Viridiplantae</taxon>
        <taxon>Chlorophyta</taxon>
        <taxon>core chlorophytes</taxon>
        <taxon>Trebouxiophyceae</taxon>
        <taxon>Chlorellales</taxon>
        <taxon>Chlorellaceae</taxon>
        <taxon>Chlorella clade</taxon>
        <taxon>Micractinium</taxon>
    </lineage>
</organism>
<dbReference type="EMBL" id="LHPF02000011">
    <property type="protein sequence ID" value="PSC72218.1"/>
    <property type="molecule type" value="Genomic_DNA"/>
</dbReference>
<keyword evidence="5 13" id="KW-0507">mRNA processing</keyword>
<comment type="similarity">
    <text evidence="2 13">Belongs to the 5'-3' exonuclease family. XRN2/RAT1 subfamily.</text>
</comment>
<proteinExistence type="inferred from homology"/>
<evidence type="ECO:0000313" key="17">
    <source>
        <dbReference type="EMBL" id="PSC72218.1"/>
    </source>
</evidence>
<comment type="function">
    <text evidence="12">Possesses 5'-&gt;3' exoribonuclease activity. Required for the processing of nuclear mRNA and rRNA precursors. May promote the termination of transcription by RNA polymerase II. Essential for vegetative cell growth and chromosome segregation.</text>
</comment>
<evidence type="ECO:0000256" key="10">
    <source>
        <dbReference type="ARBA" id="ARBA00023163"/>
    </source>
</evidence>
<dbReference type="GO" id="GO:0000956">
    <property type="term" value="P:nuclear-transcribed mRNA catabolic process"/>
    <property type="evidence" value="ECO:0007669"/>
    <property type="project" value="TreeGrafter"/>
</dbReference>
<feature type="compositionally biased region" description="Acidic residues" evidence="14">
    <location>
        <begin position="640"/>
        <end position="661"/>
    </location>
</feature>
<feature type="region of interest" description="Disordered" evidence="14">
    <location>
        <begin position="526"/>
        <end position="661"/>
    </location>
</feature>
<feature type="region of interest" description="Disordered" evidence="14">
    <location>
        <begin position="481"/>
        <end position="514"/>
    </location>
</feature>
<name>A0A2P6VDQ0_9CHLO</name>
<dbReference type="PIRSF" id="PIRSF037239">
    <property type="entry name" value="Exonuclease_Xrn2"/>
    <property type="match status" value="1"/>
</dbReference>
<evidence type="ECO:0000256" key="3">
    <source>
        <dbReference type="ARBA" id="ARBA00022472"/>
    </source>
</evidence>
<keyword evidence="11" id="KW-0539">Nucleus</keyword>
<dbReference type="FunFam" id="3.40.50.12390:FF:000005">
    <property type="entry name" value="5'-3' exoribonuclease 2"/>
    <property type="match status" value="1"/>
</dbReference>
<dbReference type="PANTHER" id="PTHR12341">
    <property type="entry name" value="5'-&gt;3' EXORIBONUCLEASE"/>
    <property type="match status" value="1"/>
</dbReference>
<evidence type="ECO:0000256" key="4">
    <source>
        <dbReference type="ARBA" id="ARBA00022552"/>
    </source>
</evidence>
<feature type="compositionally biased region" description="Low complexity" evidence="14">
    <location>
        <begin position="1054"/>
        <end position="1106"/>
    </location>
</feature>
<dbReference type="GO" id="GO:0006353">
    <property type="term" value="P:DNA-templated transcription termination"/>
    <property type="evidence" value="ECO:0007669"/>
    <property type="project" value="UniProtKB-KW"/>
</dbReference>
<feature type="region of interest" description="Disordered" evidence="14">
    <location>
        <begin position="411"/>
        <end position="452"/>
    </location>
</feature>
<evidence type="ECO:0000256" key="11">
    <source>
        <dbReference type="ARBA" id="ARBA00023242"/>
    </source>
</evidence>
<dbReference type="InterPro" id="IPR017151">
    <property type="entry name" value="Xrn2/3/4"/>
</dbReference>
<dbReference type="Proteomes" id="UP000239649">
    <property type="component" value="Unassembled WGS sequence"/>
</dbReference>
<feature type="compositionally biased region" description="Basic and acidic residues" evidence="14">
    <location>
        <begin position="121"/>
        <end position="134"/>
    </location>
</feature>
<feature type="compositionally biased region" description="Gly residues" evidence="14">
    <location>
        <begin position="1107"/>
        <end position="1119"/>
    </location>
</feature>
<dbReference type="InterPro" id="IPR004859">
    <property type="entry name" value="Xrn1_N"/>
</dbReference>
<protein>
    <recommendedName>
        <fullName evidence="13">5'-3' exoribonuclease</fullName>
        <ecNumber evidence="13">3.1.13.-</ecNumber>
    </recommendedName>
</protein>
<keyword evidence="10" id="KW-0804">Transcription</keyword>
<keyword evidence="7 13" id="KW-0378">Hydrolase</keyword>
<dbReference type="EC" id="3.1.13.-" evidence="13"/>
<dbReference type="STRING" id="554055.A0A2P6VDQ0"/>